<dbReference type="Proteomes" id="UP001519654">
    <property type="component" value="Unassembled WGS sequence"/>
</dbReference>
<evidence type="ECO:0008006" key="4">
    <source>
        <dbReference type="Google" id="ProtNLM"/>
    </source>
</evidence>
<dbReference type="EMBL" id="JAHKKG010000008">
    <property type="protein sequence ID" value="MBU2666990.1"/>
    <property type="molecule type" value="Genomic_DNA"/>
</dbReference>
<feature type="transmembrane region" description="Helical" evidence="1">
    <location>
        <begin position="105"/>
        <end position="124"/>
    </location>
</feature>
<evidence type="ECO:0000313" key="2">
    <source>
        <dbReference type="EMBL" id="MBU2666990.1"/>
    </source>
</evidence>
<dbReference type="RefSeq" id="WP_215791180.1">
    <property type="nucleotide sequence ID" value="NZ_JAHKKG010000008.1"/>
</dbReference>
<protein>
    <recommendedName>
        <fullName evidence="4">DUF4175 domain-containing protein</fullName>
    </recommendedName>
</protein>
<gene>
    <name evidence="2" type="ORF">KOI35_26105</name>
</gene>
<evidence type="ECO:0000313" key="3">
    <source>
        <dbReference type="Proteomes" id="UP001519654"/>
    </source>
</evidence>
<organism evidence="2 3">
    <name type="scientific">Paractinoplanes bogorensis</name>
    <dbReference type="NCBI Taxonomy" id="1610840"/>
    <lineage>
        <taxon>Bacteria</taxon>
        <taxon>Bacillati</taxon>
        <taxon>Actinomycetota</taxon>
        <taxon>Actinomycetes</taxon>
        <taxon>Micromonosporales</taxon>
        <taxon>Micromonosporaceae</taxon>
        <taxon>Paractinoplanes</taxon>
    </lineage>
</organism>
<comment type="caution">
    <text evidence="2">The sequence shown here is derived from an EMBL/GenBank/DDBJ whole genome shotgun (WGS) entry which is preliminary data.</text>
</comment>
<name>A0ABS5YY01_9ACTN</name>
<keyword evidence="1" id="KW-0812">Transmembrane</keyword>
<keyword evidence="1" id="KW-0472">Membrane</keyword>
<feature type="transmembrane region" description="Helical" evidence="1">
    <location>
        <begin position="130"/>
        <end position="148"/>
    </location>
</feature>
<proteinExistence type="predicted"/>
<evidence type="ECO:0000256" key="1">
    <source>
        <dbReference type="SAM" id="Phobius"/>
    </source>
</evidence>
<feature type="transmembrane region" description="Helical" evidence="1">
    <location>
        <begin position="43"/>
        <end position="67"/>
    </location>
</feature>
<reference evidence="2 3" key="1">
    <citation type="submission" date="2021-06" db="EMBL/GenBank/DDBJ databases">
        <title>Actinoplanes lichenicola sp. nov., and Actinoplanes ovalisporus sp. nov., isolated from lichen in Thailand.</title>
        <authorList>
            <person name="Saeng-In P."/>
            <person name="Kanchanasin P."/>
            <person name="Yuki M."/>
            <person name="Kudo T."/>
            <person name="Ohkuma M."/>
            <person name="Phongsopitanun W."/>
            <person name="Tanasupawat S."/>
        </authorList>
    </citation>
    <scope>NUCLEOTIDE SEQUENCE [LARGE SCALE GENOMIC DNA]</scope>
    <source>
        <strain evidence="2 3">NBRC 110975</strain>
    </source>
</reference>
<keyword evidence="3" id="KW-1185">Reference proteome</keyword>
<accession>A0ABS5YY01</accession>
<sequence>MAISRFWLRWFGSRPHLVGAGVALLLIVAALLGVLETLLRPHFGIWWLVVLAGYVVGWFLTGVVMWLPGHVIRKDVAPRGWASIALPELAPRPASRGIEHKGRMVIGMVVFVFGVLLTALIIGSPARAEALGGIMSGLGGLFGLYVALRASAKPVGRHHKDPPTGP</sequence>
<keyword evidence="1" id="KW-1133">Transmembrane helix</keyword>